<organism evidence="2 3">
    <name type="scientific">Archangium lansingense</name>
    <dbReference type="NCBI Taxonomy" id="2995310"/>
    <lineage>
        <taxon>Bacteria</taxon>
        <taxon>Pseudomonadati</taxon>
        <taxon>Myxococcota</taxon>
        <taxon>Myxococcia</taxon>
        <taxon>Myxococcales</taxon>
        <taxon>Cystobacterineae</taxon>
        <taxon>Archangiaceae</taxon>
        <taxon>Archangium</taxon>
    </lineage>
</organism>
<proteinExistence type="predicted"/>
<feature type="region of interest" description="Disordered" evidence="1">
    <location>
        <begin position="1"/>
        <end position="26"/>
    </location>
</feature>
<protein>
    <submittedName>
        <fullName evidence="2">Uncharacterized protein</fullName>
    </submittedName>
</protein>
<gene>
    <name evidence="2" type="ORF">OV287_13720</name>
</gene>
<feature type="compositionally biased region" description="Basic and acidic residues" evidence="1">
    <location>
        <begin position="1"/>
        <end position="13"/>
    </location>
</feature>
<dbReference type="RefSeq" id="WP_267534475.1">
    <property type="nucleotide sequence ID" value="NZ_JAPNKA010000001.1"/>
</dbReference>
<sequence>MEQFKRFETDPEHYNPAGSPHEEPIYPNAPLAAEFLTYSRNVDKNSATWVKKQQGYLAW</sequence>
<evidence type="ECO:0000313" key="2">
    <source>
        <dbReference type="EMBL" id="MCY1075544.1"/>
    </source>
</evidence>
<dbReference type="EMBL" id="JAPNKA010000001">
    <property type="protein sequence ID" value="MCY1075544.1"/>
    <property type="molecule type" value="Genomic_DNA"/>
</dbReference>
<accession>A0ABT4A2P0</accession>
<name>A0ABT4A2P0_9BACT</name>
<keyword evidence="3" id="KW-1185">Reference proteome</keyword>
<reference evidence="2 3" key="1">
    <citation type="submission" date="2022-11" db="EMBL/GenBank/DDBJ databases">
        <title>Minimal conservation of predation-associated metabolite biosynthetic gene clusters underscores biosynthetic potential of Myxococcota including descriptions for ten novel species: Archangium lansinium sp. nov., Myxococcus landrumus sp. nov., Nannocystis bai.</title>
        <authorList>
            <person name="Ahearne A."/>
            <person name="Stevens C."/>
            <person name="Phillips K."/>
        </authorList>
    </citation>
    <scope>NUCLEOTIDE SEQUENCE [LARGE SCALE GENOMIC DNA]</scope>
    <source>
        <strain evidence="2 3">MIWBW</strain>
    </source>
</reference>
<evidence type="ECO:0000256" key="1">
    <source>
        <dbReference type="SAM" id="MobiDB-lite"/>
    </source>
</evidence>
<comment type="caution">
    <text evidence="2">The sequence shown here is derived from an EMBL/GenBank/DDBJ whole genome shotgun (WGS) entry which is preliminary data.</text>
</comment>
<dbReference type="Proteomes" id="UP001207654">
    <property type="component" value="Unassembled WGS sequence"/>
</dbReference>
<evidence type="ECO:0000313" key="3">
    <source>
        <dbReference type="Proteomes" id="UP001207654"/>
    </source>
</evidence>